<name>A0AAJ4TWD5_9STAP</name>
<dbReference type="Proteomes" id="UP000826802">
    <property type="component" value="Chromosome"/>
</dbReference>
<dbReference type="RefSeq" id="WP_219502969.1">
    <property type="nucleotide sequence ID" value="NZ_CP079981.1"/>
</dbReference>
<evidence type="ECO:0000313" key="2">
    <source>
        <dbReference type="EMBL" id="QYA42104.1"/>
    </source>
</evidence>
<gene>
    <name evidence="2" type="ORF">KYI11_10965</name>
</gene>
<evidence type="ECO:0000259" key="1">
    <source>
        <dbReference type="Pfam" id="PF06114"/>
    </source>
</evidence>
<dbReference type="AlphaFoldDB" id="A0AAJ4TWD5"/>
<organism evidence="2 3">
    <name type="scientific">Macrococcoides bohemicum</name>
    <dbReference type="NCBI Taxonomy" id="1903056"/>
    <lineage>
        <taxon>Bacteria</taxon>
        <taxon>Bacillati</taxon>
        <taxon>Bacillota</taxon>
        <taxon>Bacilli</taxon>
        <taxon>Bacillales</taxon>
        <taxon>Staphylococcaceae</taxon>
        <taxon>Macrococcoides</taxon>
    </lineage>
</organism>
<reference evidence="2 3" key="1">
    <citation type="submission" date="2021-07" db="EMBL/GenBank/DDBJ databases">
        <title>Prevalence and characterization of methicillin-resistant Macrococcus spp. in food producing animals and meat in Switzerland in 2019.</title>
        <authorList>
            <person name="Keller J.E."/>
            <person name="Schwendener S."/>
            <person name="Neuenschwander J."/>
            <person name="Overesch G."/>
            <person name="Perreten V."/>
        </authorList>
    </citation>
    <scope>NUCLEOTIDE SEQUENCE [LARGE SCALE GENOMIC DNA]</scope>
    <source>
        <strain evidence="2 3">19Msa0936</strain>
    </source>
</reference>
<evidence type="ECO:0000313" key="3">
    <source>
        <dbReference type="Proteomes" id="UP000826802"/>
    </source>
</evidence>
<feature type="domain" description="IrrE N-terminal-like" evidence="1">
    <location>
        <begin position="48"/>
        <end position="129"/>
    </location>
</feature>
<accession>A0AAJ4TWD5</accession>
<keyword evidence="3" id="KW-1185">Reference proteome</keyword>
<sequence length="138" mass="16284">MGVKEIYNQHGINTIEDLNINNVADRFNISLLYDFPLDVRVKSNDVDIIMLQTKNKESMTETFFHELSHVLRHGHTHINDSFRKYCEGQANTLMYELAVPDFMITNPFVDYKYIQHTFNVSEKFALKRIDQLRNKLLT</sequence>
<dbReference type="Pfam" id="PF06114">
    <property type="entry name" value="Peptidase_M78"/>
    <property type="match status" value="1"/>
</dbReference>
<dbReference type="EMBL" id="CP079981">
    <property type="protein sequence ID" value="QYA42104.1"/>
    <property type="molecule type" value="Genomic_DNA"/>
</dbReference>
<dbReference type="InterPro" id="IPR010359">
    <property type="entry name" value="IrrE_HExxH"/>
</dbReference>
<proteinExistence type="predicted"/>
<protein>
    <submittedName>
        <fullName evidence="2">ImmA/IrrE family metallo-endopeptidase</fullName>
    </submittedName>
</protein>